<dbReference type="Proteomes" id="UP000236753">
    <property type="component" value="Unassembled WGS sequence"/>
</dbReference>
<accession>A0A1H5S5I4</accession>
<name>A0A1H5S5I4_9PROT</name>
<evidence type="ECO:0000313" key="2">
    <source>
        <dbReference type="Proteomes" id="UP000236753"/>
    </source>
</evidence>
<protein>
    <recommendedName>
        <fullName evidence="3">YceK/YidQ family lipoprotein</fullName>
    </recommendedName>
</protein>
<organism evidence="1 2">
    <name type="scientific">Nitrosomonas ureae</name>
    <dbReference type="NCBI Taxonomy" id="44577"/>
    <lineage>
        <taxon>Bacteria</taxon>
        <taxon>Pseudomonadati</taxon>
        <taxon>Pseudomonadota</taxon>
        <taxon>Betaproteobacteria</taxon>
        <taxon>Nitrosomonadales</taxon>
        <taxon>Nitrosomonadaceae</taxon>
        <taxon>Nitrosomonas</taxon>
    </lineage>
</organism>
<gene>
    <name evidence="1" type="ORF">SAMN05216334_10228</name>
</gene>
<dbReference type="AlphaFoldDB" id="A0A1H5S5I4"/>
<dbReference type="EMBL" id="FNUX01000002">
    <property type="protein sequence ID" value="SEF45872.1"/>
    <property type="molecule type" value="Genomic_DNA"/>
</dbReference>
<proteinExistence type="predicted"/>
<sequence length="99" mass="10852">MVYFLLIGCGTINTVVRDDSVARHDLSRVKSPCGTIPRIYSGVAYNICTLRGKPSRTSLWVGAVPEFALADIVLSGVLDTVILPYTIYEQAYKGNLDLE</sequence>
<dbReference type="OrthoDB" id="8547342at2"/>
<evidence type="ECO:0008006" key="3">
    <source>
        <dbReference type="Google" id="ProtNLM"/>
    </source>
</evidence>
<dbReference type="Pfam" id="PF07119">
    <property type="entry name" value="DUF1375"/>
    <property type="match status" value="1"/>
</dbReference>
<dbReference type="InterPro" id="IPR010780">
    <property type="entry name" value="DUF1375"/>
</dbReference>
<reference evidence="1 2" key="1">
    <citation type="submission" date="2016-10" db="EMBL/GenBank/DDBJ databases">
        <authorList>
            <person name="de Groot N.N."/>
        </authorList>
    </citation>
    <scope>NUCLEOTIDE SEQUENCE [LARGE SCALE GENOMIC DNA]</scope>
    <source>
        <strain evidence="1 2">Nm13</strain>
    </source>
</reference>
<evidence type="ECO:0000313" key="1">
    <source>
        <dbReference type="EMBL" id="SEF45872.1"/>
    </source>
</evidence>